<proteinExistence type="predicted"/>
<dbReference type="RefSeq" id="XP_005778847.1">
    <property type="nucleotide sequence ID" value="XM_005778790.1"/>
</dbReference>
<dbReference type="AlphaFoldDB" id="A0A0D3JSD3"/>
<dbReference type="Gene3D" id="3.40.30.10">
    <property type="entry name" value="Glutaredoxin"/>
    <property type="match status" value="1"/>
</dbReference>
<evidence type="ECO:0000313" key="2">
    <source>
        <dbReference type="Proteomes" id="UP000013827"/>
    </source>
</evidence>
<dbReference type="KEGG" id="ehx:EMIHUDRAFT_205443"/>
<dbReference type="Proteomes" id="UP000013827">
    <property type="component" value="Unassembled WGS sequence"/>
</dbReference>
<dbReference type="InterPro" id="IPR036249">
    <property type="entry name" value="Thioredoxin-like_sf"/>
</dbReference>
<reference evidence="1" key="2">
    <citation type="submission" date="2024-10" db="UniProtKB">
        <authorList>
            <consortium name="EnsemblProtists"/>
        </authorList>
    </citation>
    <scope>IDENTIFICATION</scope>
</reference>
<dbReference type="PaxDb" id="2903-EOD26418"/>
<evidence type="ECO:0008006" key="3">
    <source>
        <dbReference type="Google" id="ProtNLM"/>
    </source>
</evidence>
<evidence type="ECO:0000313" key="1">
    <source>
        <dbReference type="EnsemblProtists" id="EOD26418"/>
    </source>
</evidence>
<dbReference type="HOGENOM" id="CLU_669836_0_0_1"/>
<accession>A0A0D3JSD3</accession>
<protein>
    <recommendedName>
        <fullName evidence="3">Thioredoxin domain-containing protein</fullName>
    </recommendedName>
</protein>
<dbReference type="EnsemblProtists" id="EOD26418">
    <property type="protein sequence ID" value="EOD26418"/>
    <property type="gene ID" value="EMIHUDRAFT_205443"/>
</dbReference>
<sequence length="411" mass="43778">MMIGICCGACDSRVESELHPTAAGHLSAYHFQAPRIVEPAALGIGTSKHKHLRAKADRSVAATGSSKATKAYEQTFYLTYRVAGEGEVTRRAACGRHMQNLSIERSACALRMVDISGADGAALASEFGAPSAHPSVHVFRNGAATLYTGARSADAIVAHVLGLGGEHPNGERSATAFPETQSAMLQPALLSLTPQTVGDALHTHPLLLLLGVGVKLGLLQVRPTTADAPPDAAFHALRKRYSVGDLPEIKIFDRGQPLDYAAAADVDSIVDVARWNAGRSTVPTPTSRVVPLLGTEQLRRLLQPSSGLVLLVFRARWCTRCLVLEPQLHTASVTIATVDIDDERNQGLVREIAPLGFPSTIAYWRGGSSSLETGKDECVLPALALPQVEQPRRSRRGSGDDGLVFSAHFLL</sequence>
<name>A0A0D3JSD3_EMIH1</name>
<organism evidence="1 2">
    <name type="scientific">Emiliania huxleyi (strain CCMP1516)</name>
    <dbReference type="NCBI Taxonomy" id="280463"/>
    <lineage>
        <taxon>Eukaryota</taxon>
        <taxon>Haptista</taxon>
        <taxon>Haptophyta</taxon>
        <taxon>Prymnesiophyceae</taxon>
        <taxon>Isochrysidales</taxon>
        <taxon>Noelaerhabdaceae</taxon>
        <taxon>Emiliania</taxon>
    </lineage>
</organism>
<reference evidence="2" key="1">
    <citation type="journal article" date="2013" name="Nature">
        <title>Pan genome of the phytoplankton Emiliania underpins its global distribution.</title>
        <authorList>
            <person name="Read B.A."/>
            <person name="Kegel J."/>
            <person name="Klute M.J."/>
            <person name="Kuo A."/>
            <person name="Lefebvre S.C."/>
            <person name="Maumus F."/>
            <person name="Mayer C."/>
            <person name="Miller J."/>
            <person name="Monier A."/>
            <person name="Salamov A."/>
            <person name="Young J."/>
            <person name="Aguilar M."/>
            <person name="Claverie J.M."/>
            <person name="Frickenhaus S."/>
            <person name="Gonzalez K."/>
            <person name="Herman E.K."/>
            <person name="Lin Y.C."/>
            <person name="Napier J."/>
            <person name="Ogata H."/>
            <person name="Sarno A.F."/>
            <person name="Shmutz J."/>
            <person name="Schroeder D."/>
            <person name="de Vargas C."/>
            <person name="Verret F."/>
            <person name="von Dassow P."/>
            <person name="Valentin K."/>
            <person name="Van de Peer Y."/>
            <person name="Wheeler G."/>
            <person name="Dacks J.B."/>
            <person name="Delwiche C.F."/>
            <person name="Dyhrman S.T."/>
            <person name="Glockner G."/>
            <person name="John U."/>
            <person name="Richards T."/>
            <person name="Worden A.Z."/>
            <person name="Zhang X."/>
            <person name="Grigoriev I.V."/>
            <person name="Allen A.E."/>
            <person name="Bidle K."/>
            <person name="Borodovsky M."/>
            <person name="Bowler C."/>
            <person name="Brownlee C."/>
            <person name="Cock J.M."/>
            <person name="Elias M."/>
            <person name="Gladyshev V.N."/>
            <person name="Groth M."/>
            <person name="Guda C."/>
            <person name="Hadaegh A."/>
            <person name="Iglesias-Rodriguez M.D."/>
            <person name="Jenkins J."/>
            <person name="Jones B.M."/>
            <person name="Lawson T."/>
            <person name="Leese F."/>
            <person name="Lindquist E."/>
            <person name="Lobanov A."/>
            <person name="Lomsadze A."/>
            <person name="Malik S.B."/>
            <person name="Marsh M.E."/>
            <person name="Mackinder L."/>
            <person name="Mock T."/>
            <person name="Mueller-Roeber B."/>
            <person name="Pagarete A."/>
            <person name="Parker M."/>
            <person name="Probert I."/>
            <person name="Quesneville H."/>
            <person name="Raines C."/>
            <person name="Rensing S.A."/>
            <person name="Riano-Pachon D.M."/>
            <person name="Richier S."/>
            <person name="Rokitta S."/>
            <person name="Shiraiwa Y."/>
            <person name="Soanes D.M."/>
            <person name="van der Giezen M."/>
            <person name="Wahlund T.M."/>
            <person name="Williams B."/>
            <person name="Wilson W."/>
            <person name="Wolfe G."/>
            <person name="Wurch L.L."/>
        </authorList>
    </citation>
    <scope>NUCLEOTIDE SEQUENCE</scope>
</reference>
<dbReference type="GeneID" id="17271964"/>
<dbReference type="SUPFAM" id="SSF52833">
    <property type="entry name" value="Thioredoxin-like"/>
    <property type="match status" value="1"/>
</dbReference>
<keyword evidence="2" id="KW-1185">Reference proteome</keyword>